<name>A0A452YFD5_AEGTS</name>
<reference evidence="3" key="1">
    <citation type="journal article" date="2014" name="Science">
        <title>Ancient hybridizations among the ancestral genomes of bread wheat.</title>
        <authorList>
            <consortium name="International Wheat Genome Sequencing Consortium,"/>
            <person name="Marcussen T."/>
            <person name="Sandve S.R."/>
            <person name="Heier L."/>
            <person name="Spannagl M."/>
            <person name="Pfeifer M."/>
            <person name="Jakobsen K.S."/>
            <person name="Wulff B.B."/>
            <person name="Steuernagel B."/>
            <person name="Mayer K.F."/>
            <person name="Olsen O.A."/>
        </authorList>
    </citation>
    <scope>NUCLEOTIDE SEQUENCE [LARGE SCALE GENOMIC DNA]</scope>
    <source>
        <strain evidence="3">cv. AL8/78</strain>
    </source>
</reference>
<evidence type="ECO:0000313" key="3">
    <source>
        <dbReference type="Proteomes" id="UP000015105"/>
    </source>
</evidence>
<dbReference type="EnsemblPlants" id="AET1Gv20398100.14">
    <property type="protein sequence ID" value="AET1Gv20398100.14"/>
    <property type="gene ID" value="AET1Gv20398100"/>
</dbReference>
<reference evidence="2" key="4">
    <citation type="submission" date="2019-03" db="UniProtKB">
        <authorList>
            <consortium name="EnsemblPlants"/>
        </authorList>
    </citation>
    <scope>IDENTIFICATION</scope>
</reference>
<reference evidence="3" key="2">
    <citation type="journal article" date="2017" name="Nat. Plants">
        <title>The Aegilops tauschii genome reveals multiple impacts of transposons.</title>
        <authorList>
            <person name="Zhao G."/>
            <person name="Zou C."/>
            <person name="Li K."/>
            <person name="Wang K."/>
            <person name="Li T."/>
            <person name="Gao L."/>
            <person name="Zhang X."/>
            <person name="Wang H."/>
            <person name="Yang Z."/>
            <person name="Liu X."/>
            <person name="Jiang W."/>
            <person name="Mao L."/>
            <person name="Kong X."/>
            <person name="Jiao Y."/>
            <person name="Jia J."/>
        </authorList>
    </citation>
    <scope>NUCLEOTIDE SEQUENCE [LARGE SCALE GENOMIC DNA]</scope>
    <source>
        <strain evidence="3">cv. AL8/78</strain>
    </source>
</reference>
<keyword evidence="1" id="KW-0812">Transmembrane</keyword>
<reference evidence="2" key="5">
    <citation type="journal article" date="2021" name="G3 (Bethesda)">
        <title>Aegilops tauschii genome assembly Aet v5.0 features greater sequence contiguity and improved annotation.</title>
        <authorList>
            <person name="Wang L."/>
            <person name="Zhu T."/>
            <person name="Rodriguez J.C."/>
            <person name="Deal K.R."/>
            <person name="Dubcovsky J."/>
            <person name="McGuire P.E."/>
            <person name="Lux T."/>
            <person name="Spannagl M."/>
            <person name="Mayer K.F.X."/>
            <person name="Baldrich P."/>
            <person name="Meyers B.C."/>
            <person name="Huo N."/>
            <person name="Gu Y.Q."/>
            <person name="Zhou H."/>
            <person name="Devos K.M."/>
            <person name="Bennetzen J.L."/>
            <person name="Unver T."/>
            <person name="Budak H."/>
            <person name="Gulick P.J."/>
            <person name="Galiba G."/>
            <person name="Kalapos B."/>
            <person name="Nelson D.R."/>
            <person name="Li P."/>
            <person name="You F.M."/>
            <person name="Luo M.C."/>
            <person name="Dvorak J."/>
        </authorList>
    </citation>
    <scope>NUCLEOTIDE SEQUENCE [LARGE SCALE GENOMIC DNA]</scope>
    <source>
        <strain evidence="2">cv. AL8/78</strain>
    </source>
</reference>
<evidence type="ECO:0000313" key="2">
    <source>
        <dbReference type="EnsemblPlants" id="AET1Gv20398100.14"/>
    </source>
</evidence>
<keyword evidence="3" id="KW-1185">Reference proteome</keyword>
<feature type="transmembrane region" description="Helical" evidence="1">
    <location>
        <begin position="12"/>
        <end position="32"/>
    </location>
</feature>
<keyword evidence="1" id="KW-1133">Transmembrane helix</keyword>
<proteinExistence type="predicted"/>
<keyword evidence="1" id="KW-0472">Membrane</keyword>
<sequence>HSSKYWNVYERIPFFCVWNTMILLVEFVSFVLHSTLHPHE</sequence>
<evidence type="ECO:0000256" key="1">
    <source>
        <dbReference type="SAM" id="Phobius"/>
    </source>
</evidence>
<dbReference type="AlphaFoldDB" id="A0A452YFD5"/>
<dbReference type="Gramene" id="AET1Gv20398100.14">
    <property type="protein sequence ID" value="AET1Gv20398100.14"/>
    <property type="gene ID" value="AET1Gv20398100"/>
</dbReference>
<dbReference type="Proteomes" id="UP000015105">
    <property type="component" value="Chromosome 1D"/>
</dbReference>
<accession>A0A452YFD5</accession>
<protein>
    <submittedName>
        <fullName evidence="2">Uncharacterized protein</fullName>
    </submittedName>
</protein>
<reference evidence="2" key="3">
    <citation type="journal article" date="2017" name="Nature">
        <title>Genome sequence of the progenitor of the wheat D genome Aegilops tauschii.</title>
        <authorList>
            <person name="Luo M.C."/>
            <person name="Gu Y.Q."/>
            <person name="Puiu D."/>
            <person name="Wang H."/>
            <person name="Twardziok S.O."/>
            <person name="Deal K.R."/>
            <person name="Huo N."/>
            <person name="Zhu T."/>
            <person name="Wang L."/>
            <person name="Wang Y."/>
            <person name="McGuire P.E."/>
            <person name="Liu S."/>
            <person name="Long H."/>
            <person name="Ramasamy R.K."/>
            <person name="Rodriguez J.C."/>
            <person name="Van S.L."/>
            <person name="Yuan L."/>
            <person name="Wang Z."/>
            <person name="Xia Z."/>
            <person name="Xiao L."/>
            <person name="Anderson O.D."/>
            <person name="Ouyang S."/>
            <person name="Liang Y."/>
            <person name="Zimin A.V."/>
            <person name="Pertea G."/>
            <person name="Qi P."/>
            <person name="Bennetzen J.L."/>
            <person name="Dai X."/>
            <person name="Dawson M.W."/>
            <person name="Muller H.G."/>
            <person name="Kugler K."/>
            <person name="Rivarola-Duarte L."/>
            <person name="Spannagl M."/>
            <person name="Mayer K.F.X."/>
            <person name="Lu F.H."/>
            <person name="Bevan M.W."/>
            <person name="Leroy P."/>
            <person name="Li P."/>
            <person name="You F.M."/>
            <person name="Sun Q."/>
            <person name="Liu Z."/>
            <person name="Lyons E."/>
            <person name="Wicker T."/>
            <person name="Salzberg S.L."/>
            <person name="Devos K.M."/>
            <person name="Dvorak J."/>
        </authorList>
    </citation>
    <scope>NUCLEOTIDE SEQUENCE [LARGE SCALE GENOMIC DNA]</scope>
    <source>
        <strain evidence="2">cv. AL8/78</strain>
    </source>
</reference>
<organism evidence="2 3">
    <name type="scientific">Aegilops tauschii subsp. strangulata</name>
    <name type="common">Goatgrass</name>
    <dbReference type="NCBI Taxonomy" id="200361"/>
    <lineage>
        <taxon>Eukaryota</taxon>
        <taxon>Viridiplantae</taxon>
        <taxon>Streptophyta</taxon>
        <taxon>Embryophyta</taxon>
        <taxon>Tracheophyta</taxon>
        <taxon>Spermatophyta</taxon>
        <taxon>Magnoliopsida</taxon>
        <taxon>Liliopsida</taxon>
        <taxon>Poales</taxon>
        <taxon>Poaceae</taxon>
        <taxon>BOP clade</taxon>
        <taxon>Pooideae</taxon>
        <taxon>Triticodae</taxon>
        <taxon>Triticeae</taxon>
        <taxon>Triticinae</taxon>
        <taxon>Aegilops</taxon>
    </lineage>
</organism>